<evidence type="ECO:0000313" key="4">
    <source>
        <dbReference type="EMBL" id="SMX50342.1"/>
    </source>
</evidence>
<dbReference type="InterPro" id="IPR001296">
    <property type="entry name" value="Glyco_trans_1"/>
</dbReference>
<protein>
    <submittedName>
        <fullName evidence="4">D-inositol 3-phosphate glycosyltransferase</fullName>
        <ecNumber evidence="4">2.4.1.250</ecNumber>
    </submittedName>
</protein>
<evidence type="ECO:0000259" key="3">
    <source>
        <dbReference type="Pfam" id="PF13439"/>
    </source>
</evidence>
<gene>
    <name evidence="4" type="primary">mshA_3</name>
    <name evidence="4" type="ORF">PEV8663_04599</name>
</gene>
<dbReference type="GO" id="GO:0009103">
    <property type="term" value="P:lipopolysaccharide biosynthetic process"/>
    <property type="evidence" value="ECO:0007669"/>
    <property type="project" value="TreeGrafter"/>
</dbReference>
<dbReference type="OrthoDB" id="9790710at2"/>
<keyword evidence="1 4" id="KW-0808">Transferase</keyword>
<dbReference type="InterPro" id="IPR028098">
    <property type="entry name" value="Glyco_trans_4-like_N"/>
</dbReference>
<reference evidence="4 5" key="1">
    <citation type="submission" date="2017-05" db="EMBL/GenBank/DDBJ databases">
        <authorList>
            <person name="Song R."/>
            <person name="Chenine A.L."/>
            <person name="Ruprecht R.M."/>
        </authorList>
    </citation>
    <scope>NUCLEOTIDE SEQUENCE [LARGE SCALE GENOMIC DNA]</scope>
    <source>
        <strain evidence="4 5">CECT 8663</strain>
    </source>
</reference>
<dbReference type="Gene3D" id="3.40.50.2000">
    <property type="entry name" value="Glycogen Phosphorylase B"/>
    <property type="match status" value="2"/>
</dbReference>
<feature type="domain" description="Glycosyl transferase family 1" evidence="2">
    <location>
        <begin position="179"/>
        <end position="311"/>
    </location>
</feature>
<dbReference type="Pfam" id="PF00534">
    <property type="entry name" value="Glycos_transf_1"/>
    <property type="match status" value="1"/>
</dbReference>
<evidence type="ECO:0000313" key="5">
    <source>
        <dbReference type="Proteomes" id="UP000220836"/>
    </source>
</evidence>
<dbReference type="PANTHER" id="PTHR46401:SF2">
    <property type="entry name" value="GLYCOSYLTRANSFERASE WBBK-RELATED"/>
    <property type="match status" value="1"/>
</dbReference>
<accession>A0A238L7J9</accession>
<keyword evidence="5" id="KW-1185">Reference proteome</keyword>
<name>A0A238L7J9_9RHOB</name>
<keyword evidence="4" id="KW-0328">Glycosyltransferase</keyword>
<dbReference type="EC" id="2.4.1.250" evidence="4"/>
<sequence length="344" mass="38445">MKDNGSQPIYVVHLMRADAPVFSIERVFRDVRSQLPSDVQVRVWQCPYPSRGIIPRLRGAWAARSLDADVLHVTGDAHYLTAFLPRARSILTIHDLEFIRRARGLKRFILWFFWLRIPVSRVARITAISDDTRQDILEHVSLDPERVEVVVNPVSAEFTYSNNTPVENAPLRILQIGTKHNKNIDRLAQALAGLSVQLFIVGRPTEVQEAALKTAGIPFEWQVGLSDEELVLAYRNCDVLAFCSTSEGFGLPIIEAQSIGRPVVTSNRAPMRDVAGGAAILVDPEDPQDMRLGFAALIDTPARYAELVKQGVENAKSYQPDQIAECYADIYRDIAKHHKGNSKG</sequence>
<dbReference type="EMBL" id="FXYH01000030">
    <property type="protein sequence ID" value="SMX50342.1"/>
    <property type="molecule type" value="Genomic_DNA"/>
</dbReference>
<dbReference type="GO" id="GO:0102710">
    <property type="term" value="F:D-inositol-3-phosphate glycosyltransferase activity"/>
    <property type="evidence" value="ECO:0007669"/>
    <property type="project" value="UniProtKB-EC"/>
</dbReference>
<dbReference type="RefSeq" id="WP_097807002.1">
    <property type="nucleotide sequence ID" value="NZ_CBDIHF020000005.1"/>
</dbReference>
<dbReference type="Proteomes" id="UP000220836">
    <property type="component" value="Unassembled WGS sequence"/>
</dbReference>
<feature type="domain" description="Glycosyltransferase subfamily 4-like N-terminal" evidence="3">
    <location>
        <begin position="38"/>
        <end position="157"/>
    </location>
</feature>
<dbReference type="Pfam" id="PF13439">
    <property type="entry name" value="Glyco_transf_4"/>
    <property type="match status" value="1"/>
</dbReference>
<evidence type="ECO:0000259" key="2">
    <source>
        <dbReference type="Pfam" id="PF00534"/>
    </source>
</evidence>
<proteinExistence type="predicted"/>
<dbReference type="AlphaFoldDB" id="A0A238L7J9"/>
<dbReference type="PANTHER" id="PTHR46401">
    <property type="entry name" value="GLYCOSYLTRANSFERASE WBBK-RELATED"/>
    <property type="match status" value="1"/>
</dbReference>
<evidence type="ECO:0000256" key="1">
    <source>
        <dbReference type="ARBA" id="ARBA00022679"/>
    </source>
</evidence>
<organism evidence="4 5">
    <name type="scientific">Pelagimonas varians</name>
    <dbReference type="NCBI Taxonomy" id="696760"/>
    <lineage>
        <taxon>Bacteria</taxon>
        <taxon>Pseudomonadati</taxon>
        <taxon>Pseudomonadota</taxon>
        <taxon>Alphaproteobacteria</taxon>
        <taxon>Rhodobacterales</taxon>
        <taxon>Roseobacteraceae</taxon>
        <taxon>Pelagimonas</taxon>
    </lineage>
</organism>
<dbReference type="CDD" id="cd03809">
    <property type="entry name" value="GT4_MtfB-like"/>
    <property type="match status" value="1"/>
</dbReference>
<dbReference type="SUPFAM" id="SSF53756">
    <property type="entry name" value="UDP-Glycosyltransferase/glycogen phosphorylase"/>
    <property type="match status" value="1"/>
</dbReference>